<dbReference type="EMBL" id="CM055092">
    <property type="protein sequence ID" value="KAJ7568110.1"/>
    <property type="molecule type" value="Genomic_DNA"/>
</dbReference>
<evidence type="ECO:0000313" key="1">
    <source>
        <dbReference type="EMBL" id="KAJ7568110.1"/>
    </source>
</evidence>
<gene>
    <name evidence="1" type="ORF">O6H91_01G018700</name>
</gene>
<reference evidence="2" key="1">
    <citation type="journal article" date="2024" name="Proc. Natl. Acad. Sci. U.S.A.">
        <title>Extraordinary preservation of gene collinearity over three hundred million years revealed in homosporous lycophytes.</title>
        <authorList>
            <person name="Li C."/>
            <person name="Wickell D."/>
            <person name="Kuo L.Y."/>
            <person name="Chen X."/>
            <person name="Nie B."/>
            <person name="Liao X."/>
            <person name="Peng D."/>
            <person name="Ji J."/>
            <person name="Jenkins J."/>
            <person name="Williams M."/>
            <person name="Shu S."/>
            <person name="Plott C."/>
            <person name="Barry K."/>
            <person name="Rajasekar S."/>
            <person name="Grimwood J."/>
            <person name="Han X."/>
            <person name="Sun S."/>
            <person name="Hou Z."/>
            <person name="He W."/>
            <person name="Dai G."/>
            <person name="Sun C."/>
            <person name="Schmutz J."/>
            <person name="Leebens-Mack J.H."/>
            <person name="Li F.W."/>
            <person name="Wang L."/>
        </authorList>
    </citation>
    <scope>NUCLEOTIDE SEQUENCE [LARGE SCALE GENOMIC DNA]</scope>
    <source>
        <strain evidence="2">cv. PW_Plant_1</strain>
    </source>
</reference>
<accession>A0ACC2ENQ9</accession>
<sequence length="324" mass="34923">MLCFLFQDDSLPLMALAAVDMSLDQIIKSNNGKPHGEANEANGGHSRGRGTGSRGTGVNRGYARSKPSGGQIIWRPTRKIDTDTDAPLPEAKPKESNASAVVHPLPAVYARKSVHPLAELFVKSIKVPPNEGVERSIISTPARPARDGTWQHDKFDDGISTVGKAAGIETGIKLYISNLEYGVSNEDVKELFSEVGELKHCSINYDRIGRSKGTAEVVYTKKEDAISAIKRYNSVQLDGKPMKIEVIGTSISEELSTRSGGSNLTYKGGFGVCIASKRGPVGLGHKRISREHGRGRGRGRGGATSKKRAEDLDADLDNYHADIM</sequence>
<organism evidence="1 2">
    <name type="scientific">Diphasiastrum complanatum</name>
    <name type="common">Issler's clubmoss</name>
    <name type="synonym">Lycopodium complanatum</name>
    <dbReference type="NCBI Taxonomy" id="34168"/>
    <lineage>
        <taxon>Eukaryota</taxon>
        <taxon>Viridiplantae</taxon>
        <taxon>Streptophyta</taxon>
        <taxon>Embryophyta</taxon>
        <taxon>Tracheophyta</taxon>
        <taxon>Lycopodiopsida</taxon>
        <taxon>Lycopodiales</taxon>
        <taxon>Lycopodiaceae</taxon>
        <taxon>Lycopodioideae</taxon>
        <taxon>Diphasiastrum</taxon>
    </lineage>
</organism>
<comment type="caution">
    <text evidence="1">The sequence shown here is derived from an EMBL/GenBank/DDBJ whole genome shotgun (WGS) entry which is preliminary data.</text>
</comment>
<dbReference type="Proteomes" id="UP001162992">
    <property type="component" value="Chromosome 1"/>
</dbReference>
<keyword evidence="2" id="KW-1185">Reference proteome</keyword>
<name>A0ACC2ENQ9_DIPCM</name>
<evidence type="ECO:0000313" key="2">
    <source>
        <dbReference type="Proteomes" id="UP001162992"/>
    </source>
</evidence>
<protein>
    <submittedName>
        <fullName evidence="1">Uncharacterized protein</fullName>
    </submittedName>
</protein>
<proteinExistence type="predicted"/>